<evidence type="ECO:0000313" key="8">
    <source>
        <dbReference type="Proteomes" id="UP001149074"/>
    </source>
</evidence>
<dbReference type="InterPro" id="IPR036188">
    <property type="entry name" value="FAD/NAD-bd_sf"/>
</dbReference>
<comment type="caution">
    <text evidence="7">The sequence shown here is derived from an EMBL/GenBank/DDBJ whole genome shotgun (WGS) entry which is preliminary data.</text>
</comment>
<evidence type="ECO:0000259" key="6">
    <source>
        <dbReference type="Pfam" id="PF01494"/>
    </source>
</evidence>
<keyword evidence="8" id="KW-1185">Reference proteome</keyword>
<dbReference type="OrthoDB" id="420606at2759"/>
<keyword evidence="3" id="KW-0274">FAD</keyword>
<keyword evidence="4" id="KW-0560">Oxidoreductase</keyword>
<reference evidence="7" key="2">
    <citation type="journal article" date="2023" name="IMA Fungus">
        <title>Comparative genomic study of the Penicillium genus elucidates a diverse pangenome and 15 lateral gene transfer events.</title>
        <authorList>
            <person name="Petersen C."/>
            <person name="Sorensen T."/>
            <person name="Nielsen M.R."/>
            <person name="Sondergaard T.E."/>
            <person name="Sorensen J.L."/>
            <person name="Fitzpatrick D.A."/>
            <person name="Frisvad J.C."/>
            <person name="Nielsen K.L."/>
        </authorList>
    </citation>
    <scope>NUCLEOTIDE SEQUENCE</scope>
    <source>
        <strain evidence="7">IBT 30761</strain>
    </source>
</reference>
<dbReference type="SUPFAM" id="SSF51905">
    <property type="entry name" value="FAD/NAD(P)-binding domain"/>
    <property type="match status" value="1"/>
</dbReference>
<dbReference type="FunFam" id="3.50.50.60:FF:000115">
    <property type="entry name" value="Salicylate hydroxylase, putative"/>
    <property type="match status" value="1"/>
</dbReference>
<dbReference type="GO" id="GO:0004497">
    <property type="term" value="F:monooxygenase activity"/>
    <property type="evidence" value="ECO:0007669"/>
    <property type="project" value="UniProtKB-KW"/>
</dbReference>
<dbReference type="RefSeq" id="XP_056478624.1">
    <property type="nucleotide sequence ID" value="XM_056613583.1"/>
</dbReference>
<dbReference type="Gene3D" id="3.50.50.60">
    <property type="entry name" value="FAD/NAD(P)-binding domain"/>
    <property type="match status" value="1"/>
</dbReference>
<comment type="similarity">
    <text evidence="1">Belongs to the paxM FAD-dependent monooxygenase family.</text>
</comment>
<proteinExistence type="inferred from homology"/>
<dbReference type="PRINTS" id="PR00420">
    <property type="entry name" value="RNGMNOXGNASE"/>
</dbReference>
<evidence type="ECO:0000256" key="5">
    <source>
        <dbReference type="ARBA" id="ARBA00023033"/>
    </source>
</evidence>
<keyword evidence="2" id="KW-0285">Flavoprotein</keyword>
<dbReference type="PANTHER" id="PTHR13789">
    <property type="entry name" value="MONOOXYGENASE"/>
    <property type="match status" value="1"/>
</dbReference>
<dbReference type="Proteomes" id="UP001149074">
    <property type="component" value="Unassembled WGS sequence"/>
</dbReference>
<dbReference type="SUPFAM" id="SSF54373">
    <property type="entry name" value="FAD-linked reductases, C-terminal domain"/>
    <property type="match status" value="1"/>
</dbReference>
<evidence type="ECO:0000256" key="4">
    <source>
        <dbReference type="ARBA" id="ARBA00023002"/>
    </source>
</evidence>
<dbReference type="InterPro" id="IPR050493">
    <property type="entry name" value="FAD-dep_Monooxygenase_BioMet"/>
</dbReference>
<dbReference type="PANTHER" id="PTHR13789:SF306">
    <property type="entry name" value="HYDROXYLASE, PUTATIVE-RELATED"/>
    <property type="match status" value="1"/>
</dbReference>
<dbReference type="Pfam" id="PF01494">
    <property type="entry name" value="FAD_binding_3"/>
    <property type="match status" value="1"/>
</dbReference>
<dbReference type="GO" id="GO:0071949">
    <property type="term" value="F:FAD binding"/>
    <property type="evidence" value="ECO:0007669"/>
    <property type="project" value="InterPro"/>
</dbReference>
<dbReference type="AlphaFoldDB" id="A0A9W9G1U0"/>
<feature type="domain" description="FAD-binding" evidence="6">
    <location>
        <begin position="44"/>
        <end position="367"/>
    </location>
</feature>
<dbReference type="InterPro" id="IPR002938">
    <property type="entry name" value="FAD-bd"/>
</dbReference>
<evidence type="ECO:0000256" key="3">
    <source>
        <dbReference type="ARBA" id="ARBA00022827"/>
    </source>
</evidence>
<name>A0A9W9G1U0_9EURO</name>
<dbReference type="EMBL" id="JAPQKI010000002">
    <property type="protein sequence ID" value="KAJ5110554.1"/>
    <property type="molecule type" value="Genomic_DNA"/>
</dbReference>
<gene>
    <name evidence="7" type="ORF">N7532_001089</name>
</gene>
<organism evidence="7 8">
    <name type="scientific">Penicillium argentinense</name>
    <dbReference type="NCBI Taxonomy" id="1131581"/>
    <lineage>
        <taxon>Eukaryota</taxon>
        <taxon>Fungi</taxon>
        <taxon>Dikarya</taxon>
        <taxon>Ascomycota</taxon>
        <taxon>Pezizomycotina</taxon>
        <taxon>Eurotiomycetes</taxon>
        <taxon>Eurotiomycetidae</taxon>
        <taxon>Eurotiales</taxon>
        <taxon>Aspergillaceae</taxon>
        <taxon>Penicillium</taxon>
    </lineage>
</organism>
<accession>A0A9W9G1U0</accession>
<evidence type="ECO:0000256" key="2">
    <source>
        <dbReference type="ARBA" id="ARBA00022630"/>
    </source>
</evidence>
<reference evidence="7" key="1">
    <citation type="submission" date="2022-11" db="EMBL/GenBank/DDBJ databases">
        <authorList>
            <person name="Petersen C."/>
        </authorList>
    </citation>
    <scope>NUCLEOTIDE SEQUENCE</scope>
    <source>
        <strain evidence="7">IBT 30761</strain>
    </source>
</reference>
<evidence type="ECO:0000313" key="7">
    <source>
        <dbReference type="EMBL" id="KAJ5110554.1"/>
    </source>
</evidence>
<keyword evidence="5" id="KW-0503">Monooxygenase</keyword>
<sequence length="447" mass="49789">MSTASEDAQLKSPSYPSNCLHFLRNADKKSTKSTNEGNDSTVQLDIAIVGAGIAGLATAIALARKKHTVTIYEQAERLAEVGAGIQIPPNSTRLLLNLGLGPYLEKYVTEPGSVLMRRWQNGKVIGKTRLYPEFREQFDAPYWVIHRAHLHEAMHRLAVDLGVTVKLVSRVISYDVEVPSLTLESGSTVLADFVVAADGLKSSARKVILGDDDYFPKRTGFVAYRTVVDVEHVKNDPQVSWLLEKPSFNLWLGDNKHVMTYIIGAGKSFNMVFNCADPSDPAEWSQDMYTLLDSIRREFRGWDPVLMRLTQMIDKTMKWPLYSGSTMPRWVAGKLVILGDAAHSMIPYMSQGAAIAVEDGVALANSIDKISCKDSIPLALSIFENVRIKRASRMQEASLLNSKLWHFPDGPTQQERDKAMEAEVEGRPFSHSPNQWSDPATQMWCFG</sequence>
<dbReference type="GeneID" id="81352562"/>
<evidence type="ECO:0000256" key="1">
    <source>
        <dbReference type="ARBA" id="ARBA00007992"/>
    </source>
</evidence>
<protein>
    <recommendedName>
        <fullName evidence="6">FAD-binding domain-containing protein</fullName>
    </recommendedName>
</protein>